<feature type="compositionally biased region" description="Low complexity" evidence="1">
    <location>
        <begin position="39"/>
        <end position="56"/>
    </location>
</feature>
<protein>
    <submittedName>
        <fullName evidence="2">Uncharacterized protein</fullName>
    </submittedName>
</protein>
<reference evidence="2 3" key="1">
    <citation type="submission" date="2014-04" db="EMBL/GenBank/DDBJ databases">
        <authorList>
            <consortium name="DOE Joint Genome Institute"/>
            <person name="Kuo A."/>
            <person name="Kohler A."/>
            <person name="Costa M.D."/>
            <person name="Nagy L.G."/>
            <person name="Floudas D."/>
            <person name="Copeland A."/>
            <person name="Barry K.W."/>
            <person name="Cichocki N."/>
            <person name="Veneault-Fourrey C."/>
            <person name="LaButti K."/>
            <person name="Lindquist E.A."/>
            <person name="Lipzen A."/>
            <person name="Lundell T."/>
            <person name="Morin E."/>
            <person name="Murat C."/>
            <person name="Sun H."/>
            <person name="Tunlid A."/>
            <person name="Henrissat B."/>
            <person name="Grigoriev I.V."/>
            <person name="Hibbett D.S."/>
            <person name="Martin F."/>
            <person name="Nordberg H.P."/>
            <person name="Cantor M.N."/>
            <person name="Hua S.X."/>
        </authorList>
    </citation>
    <scope>NUCLEOTIDE SEQUENCE [LARGE SCALE GENOMIC DNA]</scope>
    <source>
        <strain evidence="2 3">Marx 270</strain>
    </source>
</reference>
<evidence type="ECO:0000313" key="3">
    <source>
        <dbReference type="Proteomes" id="UP000054217"/>
    </source>
</evidence>
<dbReference type="EMBL" id="KN832060">
    <property type="protein sequence ID" value="KIN95822.1"/>
    <property type="molecule type" value="Genomic_DNA"/>
</dbReference>
<feature type="region of interest" description="Disordered" evidence="1">
    <location>
        <begin position="1"/>
        <end position="56"/>
    </location>
</feature>
<evidence type="ECO:0000256" key="1">
    <source>
        <dbReference type="SAM" id="MobiDB-lite"/>
    </source>
</evidence>
<reference evidence="3" key="2">
    <citation type="submission" date="2015-01" db="EMBL/GenBank/DDBJ databases">
        <title>Evolutionary Origins and Diversification of the Mycorrhizal Mutualists.</title>
        <authorList>
            <consortium name="DOE Joint Genome Institute"/>
            <consortium name="Mycorrhizal Genomics Consortium"/>
            <person name="Kohler A."/>
            <person name="Kuo A."/>
            <person name="Nagy L.G."/>
            <person name="Floudas D."/>
            <person name="Copeland A."/>
            <person name="Barry K.W."/>
            <person name="Cichocki N."/>
            <person name="Veneault-Fourrey C."/>
            <person name="LaButti K."/>
            <person name="Lindquist E.A."/>
            <person name="Lipzen A."/>
            <person name="Lundell T."/>
            <person name="Morin E."/>
            <person name="Murat C."/>
            <person name="Riley R."/>
            <person name="Ohm R."/>
            <person name="Sun H."/>
            <person name="Tunlid A."/>
            <person name="Henrissat B."/>
            <person name="Grigoriev I.V."/>
            <person name="Hibbett D.S."/>
            <person name="Martin F."/>
        </authorList>
    </citation>
    <scope>NUCLEOTIDE SEQUENCE [LARGE SCALE GENOMIC DNA]</scope>
    <source>
        <strain evidence="3">Marx 270</strain>
    </source>
</reference>
<accession>A0A0C3IFQ1</accession>
<name>A0A0C3IFQ1_PISTI</name>
<evidence type="ECO:0000313" key="2">
    <source>
        <dbReference type="EMBL" id="KIN95822.1"/>
    </source>
</evidence>
<dbReference type="AlphaFoldDB" id="A0A0C3IFQ1"/>
<dbReference type="Proteomes" id="UP000054217">
    <property type="component" value="Unassembled WGS sequence"/>
</dbReference>
<dbReference type="InParanoid" id="A0A0C3IFQ1"/>
<sequence length="76" mass="8228">MTLPIGTHRNTSHLTLEPNPETSAKAESSPELSLTSGWSPRSSPQSLPQSSQHSSPAVFVQSYCTGHWDLITHLTS</sequence>
<gene>
    <name evidence="2" type="ORF">M404DRAFT_33871</name>
</gene>
<proteinExistence type="predicted"/>
<organism evidence="2 3">
    <name type="scientific">Pisolithus tinctorius Marx 270</name>
    <dbReference type="NCBI Taxonomy" id="870435"/>
    <lineage>
        <taxon>Eukaryota</taxon>
        <taxon>Fungi</taxon>
        <taxon>Dikarya</taxon>
        <taxon>Basidiomycota</taxon>
        <taxon>Agaricomycotina</taxon>
        <taxon>Agaricomycetes</taxon>
        <taxon>Agaricomycetidae</taxon>
        <taxon>Boletales</taxon>
        <taxon>Sclerodermatineae</taxon>
        <taxon>Pisolithaceae</taxon>
        <taxon>Pisolithus</taxon>
    </lineage>
</organism>
<dbReference type="HOGENOM" id="CLU_199241_0_0_1"/>
<feature type="compositionally biased region" description="Polar residues" evidence="1">
    <location>
        <begin position="8"/>
        <end position="38"/>
    </location>
</feature>
<keyword evidence="3" id="KW-1185">Reference proteome</keyword>